<keyword evidence="5" id="KW-0804">Transcription</keyword>
<reference evidence="10 11" key="1">
    <citation type="submission" date="2021-06" db="EMBL/GenBank/DDBJ databases">
        <authorList>
            <person name="Sun Q."/>
            <person name="Li D."/>
        </authorList>
    </citation>
    <scope>NUCLEOTIDE SEQUENCE [LARGE SCALE GENOMIC DNA]</scope>
    <source>
        <strain evidence="10 11">N19</strain>
    </source>
</reference>
<dbReference type="CDD" id="cd17574">
    <property type="entry name" value="REC_OmpR"/>
    <property type="match status" value="1"/>
</dbReference>
<dbReference type="SMART" id="SM00862">
    <property type="entry name" value="Trans_reg_C"/>
    <property type="match status" value="1"/>
</dbReference>
<dbReference type="InterPro" id="IPR001789">
    <property type="entry name" value="Sig_transdc_resp-reg_receiver"/>
</dbReference>
<dbReference type="PROSITE" id="PS51755">
    <property type="entry name" value="OMPR_PHOB"/>
    <property type="match status" value="1"/>
</dbReference>
<feature type="modified residue" description="4-aspartylphosphate" evidence="6">
    <location>
        <position position="52"/>
    </location>
</feature>
<evidence type="ECO:0000259" key="8">
    <source>
        <dbReference type="PROSITE" id="PS50110"/>
    </source>
</evidence>
<evidence type="ECO:0000256" key="6">
    <source>
        <dbReference type="PROSITE-ProRule" id="PRU00169"/>
    </source>
</evidence>
<feature type="DNA-binding region" description="OmpR/PhoB-type" evidence="7">
    <location>
        <begin position="127"/>
        <end position="227"/>
    </location>
</feature>
<keyword evidence="3" id="KW-0805">Transcription regulation</keyword>
<evidence type="ECO:0000259" key="9">
    <source>
        <dbReference type="PROSITE" id="PS51755"/>
    </source>
</evidence>
<dbReference type="PANTHER" id="PTHR48111:SF40">
    <property type="entry name" value="PHOSPHATE REGULON TRANSCRIPTIONAL REGULATORY PROTEIN PHOB"/>
    <property type="match status" value="1"/>
</dbReference>
<keyword evidence="1 6" id="KW-0597">Phosphoprotein</keyword>
<comment type="caution">
    <text evidence="10">The sequence shown here is derived from an EMBL/GenBank/DDBJ whole genome shotgun (WGS) entry which is preliminary data.</text>
</comment>
<dbReference type="PROSITE" id="PS50110">
    <property type="entry name" value="RESPONSE_REGULATORY"/>
    <property type="match status" value="1"/>
</dbReference>
<dbReference type="SMART" id="SM00448">
    <property type="entry name" value="REC"/>
    <property type="match status" value="1"/>
</dbReference>
<keyword evidence="4 7" id="KW-0238">DNA-binding</keyword>
<evidence type="ECO:0000256" key="7">
    <source>
        <dbReference type="PROSITE-ProRule" id="PRU01091"/>
    </source>
</evidence>
<keyword evidence="2" id="KW-0902">Two-component regulatory system</keyword>
<dbReference type="Pfam" id="PF00486">
    <property type="entry name" value="Trans_reg_C"/>
    <property type="match status" value="1"/>
</dbReference>
<dbReference type="PANTHER" id="PTHR48111">
    <property type="entry name" value="REGULATOR OF RPOS"/>
    <property type="match status" value="1"/>
</dbReference>
<feature type="domain" description="OmpR/PhoB-type" evidence="9">
    <location>
        <begin position="127"/>
        <end position="227"/>
    </location>
</feature>
<evidence type="ECO:0000313" key="10">
    <source>
        <dbReference type="EMBL" id="MBU5337338.1"/>
    </source>
</evidence>
<evidence type="ECO:0000256" key="2">
    <source>
        <dbReference type="ARBA" id="ARBA00023012"/>
    </source>
</evidence>
<protein>
    <submittedName>
        <fullName evidence="10">Response regulator transcription factor</fullName>
    </submittedName>
</protein>
<keyword evidence="11" id="KW-1185">Reference proteome</keyword>
<evidence type="ECO:0000256" key="5">
    <source>
        <dbReference type="ARBA" id="ARBA00023163"/>
    </source>
</evidence>
<evidence type="ECO:0000256" key="4">
    <source>
        <dbReference type="ARBA" id="ARBA00023125"/>
    </source>
</evidence>
<feature type="domain" description="Response regulatory" evidence="8">
    <location>
        <begin position="3"/>
        <end position="116"/>
    </location>
</feature>
<dbReference type="CDD" id="cd00383">
    <property type="entry name" value="trans_reg_C"/>
    <property type="match status" value="1"/>
</dbReference>
<dbReference type="InterPro" id="IPR039420">
    <property type="entry name" value="WalR-like"/>
</dbReference>
<organism evidence="10 11">
    <name type="scientific">Intestinibacter bartlettii</name>
    <dbReference type="NCBI Taxonomy" id="261299"/>
    <lineage>
        <taxon>Bacteria</taxon>
        <taxon>Bacillati</taxon>
        <taxon>Bacillota</taxon>
        <taxon>Clostridia</taxon>
        <taxon>Peptostreptococcales</taxon>
        <taxon>Peptostreptococcaceae</taxon>
        <taxon>Intestinibacter</taxon>
    </lineage>
</organism>
<sequence>MKKILVVEDNQLTIDLLVYALKKEGYEVMATSNGQDTFEILKNFMPNLVTLDLVLPDMDGFEICKKIKEKYDIPVIILSGKNDREDRVKGLKIGADDFMIKPFYPEELIIRIEHILDRYYDKEKTIKNIIRLKCGLNIDQKKREVIDTHNNEIINLTLMEYELLLFLVKNKNCVMKRDVILSRVWKDDVNLNTRTVDTHIQRLRQKLGKKYRSCVASVRGIGYKFLDEELTKR</sequence>
<dbReference type="InterPro" id="IPR001867">
    <property type="entry name" value="OmpR/PhoB-type_DNA-bd"/>
</dbReference>
<dbReference type="EMBL" id="JAHLOQ010000049">
    <property type="protein sequence ID" value="MBU5337338.1"/>
    <property type="molecule type" value="Genomic_DNA"/>
</dbReference>
<dbReference type="RefSeq" id="WP_216571940.1">
    <property type="nucleotide sequence ID" value="NZ_JAHLOQ010000049.1"/>
</dbReference>
<proteinExistence type="predicted"/>
<dbReference type="Proteomes" id="UP001196301">
    <property type="component" value="Unassembled WGS sequence"/>
</dbReference>
<evidence type="ECO:0000256" key="1">
    <source>
        <dbReference type="ARBA" id="ARBA00022553"/>
    </source>
</evidence>
<gene>
    <name evidence="10" type="ORF">KQI20_12880</name>
</gene>
<evidence type="ECO:0000256" key="3">
    <source>
        <dbReference type="ARBA" id="ARBA00023015"/>
    </source>
</evidence>
<dbReference type="Pfam" id="PF00072">
    <property type="entry name" value="Response_reg"/>
    <property type="match status" value="1"/>
</dbReference>
<name>A0ABS6E137_9FIRM</name>
<evidence type="ECO:0000313" key="11">
    <source>
        <dbReference type="Proteomes" id="UP001196301"/>
    </source>
</evidence>
<accession>A0ABS6E137</accession>